<keyword evidence="1" id="KW-1133">Transmembrane helix</keyword>
<evidence type="ECO:0008006" key="3">
    <source>
        <dbReference type="Google" id="ProtNLM"/>
    </source>
</evidence>
<protein>
    <recommendedName>
        <fullName evidence="3">Beta-carotene 15,15'-monooxygenase</fullName>
    </recommendedName>
</protein>
<sequence length="656" mass="73295">MRNTLINRLHDRRLYIIAYIVVIILGVVFNQALILIMAATVTAVVFLPTRRLGLMGRLFVTLSVYISINTLLAFIPWVLKVPMSIWLFAWTVGVFNLGLVVFCRFAPPSRWFPLSEIISSLVSLTVFILMLTQSFSSFQSADLLRVANGSGVDNISHLSFIDTVERQKGYVYGSRGNQLPINSMLGSAANNYPQGYHINTWVFNEAVQPFMSRFTDINKKLVSFLLYSIINYVFLVFAFIFLATKLVKLDNKKKPWMSAIIVISCTIYTLLGLMFSAFTDGFMPQIMSLHLLLSVIALLFLYCKESDITQKYTYGLLATFSVIGVGLSYFFLLPVALGIFIFTLAADYFCSNQKVKLSKLLLGSLLFIVSFSVVQGAIYALLERVTSDKINDQGGVLVFDVFYVLSWAVFAMAYLWHNHKKRIVNPLTIGLVVSLVFSLALFIFQKMTNGEVSYYYHKSVLSLLLLTSLVMTMLTMSLIDKAQSSGVKILMILGIIMMAFSNGVGVFGVYLQGKVKAAFTAPELFDHAITIAESPICRERSTAILSVRSDQKTDGDIFFNRSMMTLTGQSTTTQEIISSWSTPNADIHSAKQVIAKTLLEDKNITPESRLLILTRSDDIKSIFIEVLGNERVLFADPSNVSKDSLNGICSSLRGMF</sequence>
<feature type="transmembrane region" description="Helical" evidence="1">
    <location>
        <begin position="456"/>
        <end position="477"/>
    </location>
</feature>
<feature type="transmembrane region" description="Helical" evidence="1">
    <location>
        <begin position="394"/>
        <end position="417"/>
    </location>
</feature>
<accession>A0AB39JDK2</accession>
<dbReference type="AlphaFoldDB" id="A0AB39JDK2"/>
<feature type="transmembrane region" description="Helical" evidence="1">
    <location>
        <begin position="282"/>
        <end position="302"/>
    </location>
</feature>
<feature type="transmembrane region" description="Helical" evidence="1">
    <location>
        <begin position="58"/>
        <end position="79"/>
    </location>
</feature>
<proteinExistence type="predicted"/>
<feature type="transmembrane region" description="Helical" evidence="1">
    <location>
        <begin position="256"/>
        <end position="276"/>
    </location>
</feature>
<feature type="transmembrane region" description="Helical" evidence="1">
    <location>
        <begin position="314"/>
        <end position="341"/>
    </location>
</feature>
<feature type="transmembrane region" description="Helical" evidence="1">
    <location>
        <begin position="221"/>
        <end position="244"/>
    </location>
</feature>
<keyword evidence="1" id="KW-0812">Transmembrane</keyword>
<organism evidence="2">
    <name type="scientific">Candidatus Nanosynbacter sp. TM7-074</name>
    <dbReference type="NCBI Taxonomy" id="3158573"/>
    <lineage>
        <taxon>Bacteria</taxon>
        <taxon>Candidatus Saccharimonadota</taxon>
        <taxon>Candidatus Saccharimonadia</taxon>
        <taxon>Candidatus Nanosynbacterales</taxon>
        <taxon>Candidatus Nanosynbacteraceae</taxon>
        <taxon>Candidatus Nanosynbacter</taxon>
    </lineage>
</organism>
<gene>
    <name evidence="2" type="ORF">TM074_03740</name>
</gene>
<dbReference type="EMBL" id="CP158487">
    <property type="protein sequence ID" value="XDN89786.1"/>
    <property type="molecule type" value="Genomic_DNA"/>
</dbReference>
<feature type="transmembrane region" description="Helical" evidence="1">
    <location>
        <begin position="361"/>
        <end position="382"/>
    </location>
</feature>
<reference evidence="2" key="1">
    <citation type="submission" date="2024-06" db="EMBL/GenBank/DDBJ databases">
        <authorList>
            <person name="Atkinson C."/>
            <person name="McLean J."/>
            <person name="Gallagher L."/>
            <person name="Bor B."/>
            <person name="Mougous J."/>
        </authorList>
    </citation>
    <scope>NUCLEOTIDE SEQUENCE</scope>
    <source>
        <strain evidence="2">TM7-074</strain>
    </source>
</reference>
<feature type="transmembrane region" description="Helical" evidence="1">
    <location>
        <begin position="423"/>
        <end position="444"/>
    </location>
</feature>
<dbReference type="RefSeq" id="WP_369000355.1">
    <property type="nucleotide sequence ID" value="NZ_CP158487.1"/>
</dbReference>
<keyword evidence="1" id="KW-0472">Membrane</keyword>
<evidence type="ECO:0000313" key="2">
    <source>
        <dbReference type="EMBL" id="XDN89786.1"/>
    </source>
</evidence>
<evidence type="ECO:0000256" key="1">
    <source>
        <dbReference type="SAM" id="Phobius"/>
    </source>
</evidence>
<feature type="transmembrane region" description="Helical" evidence="1">
    <location>
        <begin position="85"/>
        <end position="105"/>
    </location>
</feature>
<feature type="transmembrane region" description="Helical" evidence="1">
    <location>
        <begin position="117"/>
        <end position="135"/>
    </location>
</feature>
<feature type="transmembrane region" description="Helical" evidence="1">
    <location>
        <begin position="16"/>
        <end position="46"/>
    </location>
</feature>
<feature type="transmembrane region" description="Helical" evidence="1">
    <location>
        <begin position="489"/>
        <end position="511"/>
    </location>
</feature>
<name>A0AB39JDK2_9BACT</name>